<dbReference type="InterPro" id="IPR050155">
    <property type="entry name" value="HAD-like_hydrolase_sf"/>
</dbReference>
<dbReference type="GO" id="GO:0006281">
    <property type="term" value="P:DNA repair"/>
    <property type="evidence" value="ECO:0007669"/>
    <property type="project" value="TreeGrafter"/>
</dbReference>
<dbReference type="Proteomes" id="UP000031972">
    <property type="component" value="Unassembled WGS sequence"/>
</dbReference>
<name>A0A0C2SA44_9BACL</name>
<dbReference type="InterPro" id="IPR023198">
    <property type="entry name" value="PGP-like_dom2"/>
</dbReference>
<dbReference type="InterPro" id="IPR023214">
    <property type="entry name" value="HAD_sf"/>
</dbReference>
<proteinExistence type="predicted"/>
<dbReference type="Pfam" id="PF13419">
    <property type="entry name" value="HAD_2"/>
    <property type="match status" value="1"/>
</dbReference>
<dbReference type="Gene3D" id="1.10.150.240">
    <property type="entry name" value="Putative phosphatase, domain 2"/>
    <property type="match status" value="1"/>
</dbReference>
<dbReference type="PANTHER" id="PTHR43434:SF1">
    <property type="entry name" value="PHOSPHOGLYCOLATE PHOSPHATASE"/>
    <property type="match status" value="1"/>
</dbReference>
<dbReference type="InterPro" id="IPR006439">
    <property type="entry name" value="HAD-SF_hydro_IA"/>
</dbReference>
<dbReference type="EMBL" id="JXRR01000008">
    <property type="protein sequence ID" value="KIL50844.1"/>
    <property type="molecule type" value="Genomic_DNA"/>
</dbReference>
<dbReference type="RefSeq" id="WP_041054990.1">
    <property type="nucleotide sequence ID" value="NZ_JXRR01000008.1"/>
</dbReference>
<reference evidence="1 2" key="1">
    <citation type="submission" date="2015-01" db="EMBL/GenBank/DDBJ databases">
        <title>Jeotgalibacillus campisalis genome sequencing.</title>
        <authorList>
            <person name="Goh K.M."/>
            <person name="Chan K.-G."/>
            <person name="Yaakop A.S."/>
            <person name="Ee R."/>
            <person name="Gan H.M."/>
            <person name="Chan C.S."/>
        </authorList>
    </citation>
    <scope>NUCLEOTIDE SEQUENCE [LARGE SCALE GENOMIC DNA]</scope>
    <source>
        <strain evidence="1 2">SF-57</strain>
    </source>
</reference>
<comment type="caution">
    <text evidence="1">The sequence shown here is derived from an EMBL/GenBank/DDBJ whole genome shotgun (WGS) entry which is preliminary data.</text>
</comment>
<dbReference type="PANTHER" id="PTHR43434">
    <property type="entry name" value="PHOSPHOGLYCOLATE PHOSPHATASE"/>
    <property type="match status" value="1"/>
</dbReference>
<evidence type="ECO:0000313" key="2">
    <source>
        <dbReference type="Proteomes" id="UP000031972"/>
    </source>
</evidence>
<dbReference type="SFLD" id="SFLDG01129">
    <property type="entry name" value="C1.5:_HAD__Beta-PGM__Phosphata"/>
    <property type="match status" value="1"/>
</dbReference>
<keyword evidence="2" id="KW-1185">Reference proteome</keyword>
<dbReference type="SFLD" id="SFLDS00003">
    <property type="entry name" value="Haloacid_Dehalogenase"/>
    <property type="match status" value="1"/>
</dbReference>
<dbReference type="SUPFAM" id="SSF56784">
    <property type="entry name" value="HAD-like"/>
    <property type="match status" value="1"/>
</dbReference>
<protein>
    <submittedName>
        <fullName evidence="1">HAD family hydrolase</fullName>
    </submittedName>
</protein>
<keyword evidence="1" id="KW-0378">Hydrolase</keyword>
<dbReference type="InterPro" id="IPR041492">
    <property type="entry name" value="HAD_2"/>
</dbReference>
<organism evidence="1 2">
    <name type="scientific">Jeotgalibacillus campisalis</name>
    <dbReference type="NCBI Taxonomy" id="220754"/>
    <lineage>
        <taxon>Bacteria</taxon>
        <taxon>Bacillati</taxon>
        <taxon>Bacillota</taxon>
        <taxon>Bacilli</taxon>
        <taxon>Bacillales</taxon>
        <taxon>Caryophanaceae</taxon>
        <taxon>Jeotgalibacillus</taxon>
    </lineage>
</organism>
<evidence type="ECO:0000313" key="1">
    <source>
        <dbReference type="EMBL" id="KIL50844.1"/>
    </source>
</evidence>
<dbReference type="InterPro" id="IPR036412">
    <property type="entry name" value="HAD-like_sf"/>
</dbReference>
<dbReference type="AlphaFoldDB" id="A0A0C2SA44"/>
<dbReference type="OrthoDB" id="9792518at2"/>
<accession>A0A0C2SA44</accession>
<dbReference type="PATRIC" id="fig|220754.4.peg.743"/>
<sequence>MDSIIFDLDGTLWDPRETVLTSWNQALKEQGYNKVLTKEDLTKTMGLQMHEIAKILFTELNEQEQIKMMDDCIAIENPYVAEHGGELYPELENTLKELHKSYRLFIVSNCQDGYIEAFYHYHKLDHFFTDFENPGRTGLSKGENISLIMQRNELRNPVYVGDTQGDRNAARAAGIPFIYAAYGFGEVEDFEGKINGLVELPELLRTFQG</sequence>
<dbReference type="GO" id="GO:0008967">
    <property type="term" value="F:phosphoglycolate phosphatase activity"/>
    <property type="evidence" value="ECO:0007669"/>
    <property type="project" value="TreeGrafter"/>
</dbReference>
<dbReference type="Gene3D" id="3.40.50.1000">
    <property type="entry name" value="HAD superfamily/HAD-like"/>
    <property type="match status" value="1"/>
</dbReference>
<gene>
    <name evidence="1" type="ORF">KR50_07250</name>
</gene>
<dbReference type="NCBIfam" id="TIGR01549">
    <property type="entry name" value="HAD-SF-IA-v1"/>
    <property type="match status" value="1"/>
</dbReference>